<reference evidence="3" key="1">
    <citation type="submission" date="2020-12" db="EMBL/GenBank/DDBJ databases">
        <title>PHA producing bacteria isolated from mangrove.</title>
        <authorList>
            <person name="Zheng W."/>
            <person name="Yu S."/>
            <person name="Huang Y."/>
        </authorList>
    </citation>
    <scope>NUCLEOTIDE SEQUENCE</scope>
    <source>
        <strain evidence="3">GN22-4</strain>
    </source>
</reference>
<accession>A0A1N6RA39</accession>
<dbReference type="InterPro" id="IPR018639">
    <property type="entry name" value="DUF2062"/>
</dbReference>
<evidence type="ECO:0000259" key="2">
    <source>
        <dbReference type="Pfam" id="PF09835"/>
    </source>
</evidence>
<dbReference type="PANTHER" id="PTHR40547">
    <property type="entry name" value="SLL0298 PROTEIN"/>
    <property type="match status" value="1"/>
</dbReference>
<accession>A0A4P8XB48</accession>
<evidence type="ECO:0000313" key="3">
    <source>
        <dbReference type="EMBL" id="MBN8250850.1"/>
    </source>
</evidence>
<keyword evidence="1" id="KW-0812">Transmembrane</keyword>
<organism evidence="3 4">
    <name type="scientific">Priestia flexa</name>
    <dbReference type="NCBI Taxonomy" id="86664"/>
    <lineage>
        <taxon>Bacteria</taxon>
        <taxon>Bacillati</taxon>
        <taxon>Bacillota</taxon>
        <taxon>Bacilli</taxon>
        <taxon>Bacillales</taxon>
        <taxon>Bacillaceae</taxon>
        <taxon>Priestia</taxon>
    </lineage>
</organism>
<comment type="caution">
    <text evidence="3">The sequence shown here is derived from an EMBL/GenBank/DDBJ whole genome shotgun (WGS) entry which is preliminary data.</text>
</comment>
<keyword evidence="1" id="KW-1133">Transmembrane helix</keyword>
<evidence type="ECO:0000256" key="1">
    <source>
        <dbReference type="SAM" id="Phobius"/>
    </source>
</evidence>
<feature type="transmembrane region" description="Helical" evidence="1">
    <location>
        <begin position="62"/>
        <end position="82"/>
    </location>
</feature>
<dbReference type="Proteomes" id="UP000664578">
    <property type="component" value="Unassembled WGS sequence"/>
</dbReference>
<proteinExistence type="predicted"/>
<feature type="transmembrane region" description="Helical" evidence="1">
    <location>
        <begin position="28"/>
        <end position="50"/>
    </location>
</feature>
<dbReference type="RefSeq" id="WP_061786669.1">
    <property type="nucleotide sequence ID" value="NZ_CANLXW010000002.1"/>
</dbReference>
<sequence>MSKLKILKRRFKYLLIKLLRLKDHSHKVALGFSLGSIVNFVPTFGFGLILSVGLAKLCRGNSMAGLIGGMLFMWAFPLMFYLNTVVGEYLVPIDLDHALLEVADDDLTDHLETGAHIGKIFLAGMLVNMVLFGGLLYAGVYYMINQYRAELLYYVYKKWVV</sequence>
<feature type="domain" description="DUF2062" evidence="2">
    <location>
        <begin position="9"/>
        <end position="149"/>
    </location>
</feature>
<evidence type="ECO:0000313" key="4">
    <source>
        <dbReference type="Proteomes" id="UP000664578"/>
    </source>
</evidence>
<protein>
    <submittedName>
        <fullName evidence="3">DUF2062 domain-containing protein</fullName>
    </submittedName>
</protein>
<dbReference type="EMBL" id="JAEMWV010000002">
    <property type="protein sequence ID" value="MBN8250850.1"/>
    <property type="molecule type" value="Genomic_DNA"/>
</dbReference>
<feature type="transmembrane region" description="Helical" evidence="1">
    <location>
        <begin position="120"/>
        <end position="144"/>
    </location>
</feature>
<name>A0A1N6RA39_9BACI</name>
<gene>
    <name evidence="3" type="ORF">JF537_04560</name>
</gene>
<dbReference type="AlphaFoldDB" id="A0A1N6RA39"/>
<dbReference type="Pfam" id="PF09835">
    <property type="entry name" value="DUF2062"/>
    <property type="match status" value="1"/>
</dbReference>
<dbReference type="PANTHER" id="PTHR40547:SF1">
    <property type="entry name" value="SLL0298 PROTEIN"/>
    <property type="match status" value="1"/>
</dbReference>
<dbReference type="GeneID" id="93681476"/>
<keyword evidence="1" id="KW-0472">Membrane</keyword>